<gene>
    <name evidence="3" type="ORF">ZIOFF_029916</name>
</gene>
<evidence type="ECO:0008006" key="5">
    <source>
        <dbReference type="Google" id="ProtNLM"/>
    </source>
</evidence>
<keyword evidence="4" id="KW-1185">Reference proteome</keyword>
<sequence>MSSCRAQLIKHGLPLSWRIITTCSLSVRRYASRPFTTPLPFAVSLSSAARAAAGRDDLRLVGSIHAAAVVNGLHYHVVVATSILDAYSKCGDLSSSRKVFDAMPHRNAISWNAIIAGYTNSGMGISALELFVSMKSNESTVGVNEYTVSSCVTASAGISDVVSGAQIHGYAVKLGFEEDHAVASSLANMYFRCGHVESARKAMKGRENDCLRSKFMMINGYVVNGRYFDALDFIVRNALQDLAVIVMIDFSILVSILTICAQIRSLRLGKQVHALIITLGTNKYGSSNYGSNAVLWSALINMYCKCSRVMEARCVFDRLHCRHASCWNSLITGHIHNGLLEEARQFFNNMKNKDVITWTSMISGYVQNGLPQEGLKLMANLQNAGGGLLPGNTFTFPVALDACSCLAALACGKQIHAQAVRTGAQFGLNSVVLETSLIDMYSKSGNLKYARIIFDRMGKKNEVSWTSMINGYAVHGSGIEAINIFNKMIGLGLEPNEVTFVAALTACSRCGLVDEATCYFKLMSERYGILPTKDHFTCIIDLLGRAGKLTEVWKLLEELKAARTNCEKASNLDNVEHASLWGALLAGCCVHGELDLGRKVANKMLESKQQISGSYIALSNLYAASGWWGEVYRVREEWMKEGVPMEPGQSKIQNVALI</sequence>
<evidence type="ECO:0000256" key="1">
    <source>
        <dbReference type="ARBA" id="ARBA00022737"/>
    </source>
</evidence>
<feature type="repeat" description="PPR" evidence="2">
    <location>
        <begin position="461"/>
        <end position="495"/>
    </location>
</feature>
<dbReference type="InterPro" id="IPR002885">
    <property type="entry name" value="PPR_rpt"/>
</dbReference>
<evidence type="ECO:0000313" key="3">
    <source>
        <dbReference type="EMBL" id="KAG6511838.1"/>
    </source>
</evidence>
<dbReference type="InterPro" id="IPR046848">
    <property type="entry name" value="E_motif"/>
</dbReference>
<dbReference type="OrthoDB" id="785790at2759"/>
<dbReference type="Proteomes" id="UP000734854">
    <property type="component" value="Unassembled WGS sequence"/>
</dbReference>
<protein>
    <recommendedName>
        <fullName evidence="5">Pentatricopeptide repeat-containing protein</fullName>
    </recommendedName>
</protein>
<comment type="caution">
    <text evidence="3">The sequence shown here is derived from an EMBL/GenBank/DDBJ whole genome shotgun (WGS) entry which is preliminary data.</text>
</comment>
<evidence type="ECO:0000313" key="4">
    <source>
        <dbReference type="Proteomes" id="UP000734854"/>
    </source>
</evidence>
<dbReference type="PANTHER" id="PTHR47926">
    <property type="entry name" value="PENTATRICOPEPTIDE REPEAT-CONTAINING PROTEIN"/>
    <property type="match status" value="1"/>
</dbReference>
<dbReference type="PROSITE" id="PS51375">
    <property type="entry name" value="PPR"/>
    <property type="match status" value="4"/>
</dbReference>
<dbReference type="FunFam" id="1.25.40.10:FF:000285">
    <property type="entry name" value="Pentatricopeptide repeat-containing protein, chloroplastic"/>
    <property type="match status" value="1"/>
</dbReference>
<dbReference type="Pfam" id="PF13041">
    <property type="entry name" value="PPR_2"/>
    <property type="match status" value="1"/>
</dbReference>
<dbReference type="Pfam" id="PF20431">
    <property type="entry name" value="E_motif"/>
    <property type="match status" value="1"/>
</dbReference>
<dbReference type="InterPro" id="IPR046960">
    <property type="entry name" value="PPR_At4g14850-like_plant"/>
</dbReference>
<keyword evidence="1" id="KW-0677">Repeat</keyword>
<feature type="repeat" description="PPR" evidence="2">
    <location>
        <begin position="107"/>
        <end position="141"/>
    </location>
</feature>
<proteinExistence type="predicted"/>
<feature type="repeat" description="PPR" evidence="2">
    <location>
        <begin position="292"/>
        <end position="322"/>
    </location>
</feature>
<dbReference type="NCBIfam" id="TIGR00756">
    <property type="entry name" value="PPR"/>
    <property type="match status" value="6"/>
</dbReference>
<dbReference type="GO" id="GO:0003723">
    <property type="term" value="F:RNA binding"/>
    <property type="evidence" value="ECO:0007669"/>
    <property type="project" value="InterPro"/>
</dbReference>
<dbReference type="EMBL" id="JACMSC010000008">
    <property type="protein sequence ID" value="KAG6511838.1"/>
    <property type="molecule type" value="Genomic_DNA"/>
</dbReference>
<dbReference type="AlphaFoldDB" id="A0A8J5GUK2"/>
<reference evidence="3 4" key="1">
    <citation type="submission" date="2020-08" db="EMBL/GenBank/DDBJ databases">
        <title>Plant Genome Project.</title>
        <authorList>
            <person name="Zhang R.-G."/>
        </authorList>
    </citation>
    <scope>NUCLEOTIDE SEQUENCE [LARGE SCALE GENOMIC DNA]</scope>
    <source>
        <tissue evidence="3">Rhizome</tissue>
    </source>
</reference>
<dbReference type="GO" id="GO:0009451">
    <property type="term" value="P:RNA modification"/>
    <property type="evidence" value="ECO:0007669"/>
    <property type="project" value="InterPro"/>
</dbReference>
<evidence type="ECO:0000256" key="2">
    <source>
        <dbReference type="PROSITE-ProRule" id="PRU00708"/>
    </source>
</evidence>
<dbReference type="Pfam" id="PF01535">
    <property type="entry name" value="PPR"/>
    <property type="match status" value="7"/>
</dbReference>
<name>A0A8J5GUK2_ZINOF</name>
<dbReference type="PANTHER" id="PTHR47926:SF342">
    <property type="entry name" value="TETRATRICOPEPTIDE-LIKE HELICAL DOMAIN-CONTAINING PROTEIN-RELATED"/>
    <property type="match status" value="1"/>
</dbReference>
<dbReference type="FunFam" id="1.25.40.10:FF:000090">
    <property type="entry name" value="Pentatricopeptide repeat-containing protein, chloroplastic"/>
    <property type="match status" value="1"/>
</dbReference>
<feature type="repeat" description="PPR" evidence="2">
    <location>
        <begin position="323"/>
        <end position="357"/>
    </location>
</feature>
<accession>A0A8J5GUK2</accession>
<organism evidence="3 4">
    <name type="scientific">Zingiber officinale</name>
    <name type="common">Ginger</name>
    <name type="synonym">Amomum zingiber</name>
    <dbReference type="NCBI Taxonomy" id="94328"/>
    <lineage>
        <taxon>Eukaryota</taxon>
        <taxon>Viridiplantae</taxon>
        <taxon>Streptophyta</taxon>
        <taxon>Embryophyta</taxon>
        <taxon>Tracheophyta</taxon>
        <taxon>Spermatophyta</taxon>
        <taxon>Magnoliopsida</taxon>
        <taxon>Liliopsida</taxon>
        <taxon>Zingiberales</taxon>
        <taxon>Zingiberaceae</taxon>
        <taxon>Zingiber</taxon>
    </lineage>
</organism>